<accession>A0A0F9BMI3</accession>
<dbReference type="EMBL" id="LAZR01040205">
    <property type="protein sequence ID" value="KKL15072.1"/>
    <property type="molecule type" value="Genomic_DNA"/>
</dbReference>
<sequence length="83" mass="9119">MWIVQPLQIREVESNVAGKWVLSATCGEAGTSGDNNFPRPLCFHGHNSPEDAMKCEQALTEAQLYGGVWKPPAESSLEVELVY</sequence>
<organism evidence="1">
    <name type="scientific">marine sediment metagenome</name>
    <dbReference type="NCBI Taxonomy" id="412755"/>
    <lineage>
        <taxon>unclassified sequences</taxon>
        <taxon>metagenomes</taxon>
        <taxon>ecological metagenomes</taxon>
    </lineage>
</organism>
<feature type="non-terminal residue" evidence="1">
    <location>
        <position position="83"/>
    </location>
</feature>
<proteinExistence type="predicted"/>
<reference evidence="1" key="1">
    <citation type="journal article" date="2015" name="Nature">
        <title>Complex archaea that bridge the gap between prokaryotes and eukaryotes.</title>
        <authorList>
            <person name="Spang A."/>
            <person name="Saw J.H."/>
            <person name="Jorgensen S.L."/>
            <person name="Zaremba-Niedzwiedzka K."/>
            <person name="Martijn J."/>
            <person name="Lind A.E."/>
            <person name="van Eijk R."/>
            <person name="Schleper C."/>
            <person name="Guy L."/>
            <person name="Ettema T.J."/>
        </authorList>
    </citation>
    <scope>NUCLEOTIDE SEQUENCE</scope>
</reference>
<dbReference type="AlphaFoldDB" id="A0A0F9BMI3"/>
<protein>
    <submittedName>
        <fullName evidence="1">Uncharacterized protein</fullName>
    </submittedName>
</protein>
<name>A0A0F9BMI3_9ZZZZ</name>
<gene>
    <name evidence="1" type="ORF">LCGC14_2509250</name>
</gene>
<comment type="caution">
    <text evidence="1">The sequence shown here is derived from an EMBL/GenBank/DDBJ whole genome shotgun (WGS) entry which is preliminary data.</text>
</comment>
<evidence type="ECO:0000313" key="1">
    <source>
        <dbReference type="EMBL" id="KKL15072.1"/>
    </source>
</evidence>